<dbReference type="KEGG" id="slb:AWJ20_4683"/>
<dbReference type="Proteomes" id="UP000189580">
    <property type="component" value="Chromosome d"/>
</dbReference>
<dbReference type="InterPro" id="IPR036852">
    <property type="entry name" value="Peptidase_S8/S53_dom_sf"/>
</dbReference>
<reference evidence="4 5" key="1">
    <citation type="submission" date="2016-02" db="EMBL/GenBank/DDBJ databases">
        <title>Complete genome sequence and transcriptome regulation of the pentose utilising yeast Sugiyamaella lignohabitans.</title>
        <authorList>
            <person name="Bellasio M."/>
            <person name="Peymann A."/>
            <person name="Valli M."/>
            <person name="Sipitzky M."/>
            <person name="Graf A."/>
            <person name="Sauer M."/>
            <person name="Marx H."/>
            <person name="Mattanovich D."/>
        </authorList>
    </citation>
    <scope>NUCLEOTIDE SEQUENCE [LARGE SCALE GENOMIC DNA]</scope>
    <source>
        <strain evidence="4 5">CBS 10342</strain>
    </source>
</reference>
<dbReference type="EMBL" id="CP014502">
    <property type="protein sequence ID" value="ANB13739.1"/>
    <property type="molecule type" value="Genomic_DNA"/>
</dbReference>
<dbReference type="RefSeq" id="XP_018736216.1">
    <property type="nucleotide sequence ID" value="XM_018881771.1"/>
</dbReference>
<evidence type="ECO:0000256" key="3">
    <source>
        <dbReference type="ARBA" id="ARBA00022825"/>
    </source>
</evidence>
<accession>A0A167E7K2</accession>
<dbReference type="OrthoDB" id="206201at2759"/>
<keyword evidence="2" id="KW-0378">Hydrolase</keyword>
<dbReference type="GO" id="GO:0006508">
    <property type="term" value="P:proteolysis"/>
    <property type="evidence" value="ECO:0007669"/>
    <property type="project" value="UniProtKB-KW"/>
</dbReference>
<evidence type="ECO:0000313" key="5">
    <source>
        <dbReference type="Proteomes" id="UP000189580"/>
    </source>
</evidence>
<organism evidence="4 5">
    <name type="scientific">Sugiyamaella lignohabitans</name>
    <dbReference type="NCBI Taxonomy" id="796027"/>
    <lineage>
        <taxon>Eukaryota</taxon>
        <taxon>Fungi</taxon>
        <taxon>Dikarya</taxon>
        <taxon>Ascomycota</taxon>
        <taxon>Saccharomycotina</taxon>
        <taxon>Dipodascomycetes</taxon>
        <taxon>Dipodascales</taxon>
        <taxon>Trichomonascaceae</taxon>
        <taxon>Sugiyamaella</taxon>
    </lineage>
</organism>
<dbReference type="GO" id="GO:0004252">
    <property type="term" value="F:serine-type endopeptidase activity"/>
    <property type="evidence" value="ECO:0007669"/>
    <property type="project" value="InterPro"/>
</dbReference>
<protein>
    <recommendedName>
        <fullName evidence="6">Subtilisin</fullName>
    </recommendedName>
</protein>
<proteinExistence type="predicted"/>
<dbReference type="GeneID" id="30036841"/>
<dbReference type="Gene3D" id="3.40.50.200">
    <property type="entry name" value="Peptidase S8/S53 domain"/>
    <property type="match status" value="1"/>
</dbReference>
<evidence type="ECO:0000256" key="1">
    <source>
        <dbReference type="ARBA" id="ARBA00022670"/>
    </source>
</evidence>
<evidence type="ECO:0008006" key="6">
    <source>
        <dbReference type="Google" id="ProtNLM"/>
    </source>
</evidence>
<dbReference type="SUPFAM" id="SSF52743">
    <property type="entry name" value="Subtilisin-like"/>
    <property type="match status" value="1"/>
</dbReference>
<evidence type="ECO:0000256" key="2">
    <source>
        <dbReference type="ARBA" id="ARBA00022801"/>
    </source>
</evidence>
<dbReference type="PROSITE" id="PS00138">
    <property type="entry name" value="SUBTILASE_SER"/>
    <property type="match status" value="1"/>
</dbReference>
<gene>
    <name evidence="4" type="ORF">AWJ20_4683</name>
</gene>
<sequence length="114" mass="12105">MSGTSMASPAVAGTIAMFMGMGDTVEAAMEKVTALATVDAIDRRSTLVKPRSPNLIAYNGLDLGIRKEYVDDDSANGSDDDTESLLNENLSTTEKIYSSLRNLNGRSPANTTDI</sequence>
<dbReference type="InterPro" id="IPR023828">
    <property type="entry name" value="Peptidase_S8_Ser-AS"/>
</dbReference>
<keyword evidence="5" id="KW-1185">Reference proteome</keyword>
<evidence type="ECO:0000313" key="4">
    <source>
        <dbReference type="EMBL" id="ANB13739.1"/>
    </source>
</evidence>
<name>A0A167E7K2_9ASCO</name>
<keyword evidence="3" id="KW-0720">Serine protease</keyword>
<dbReference type="AlphaFoldDB" id="A0A167E7K2"/>
<keyword evidence="1" id="KW-0645">Protease</keyword>